<proteinExistence type="predicted"/>
<dbReference type="VEuPathDB" id="CryptoDB:Cvel_17852"/>
<dbReference type="AlphaFoldDB" id="A0A0G4FNF7"/>
<sequence>MMEGCTLVICDADPFLKRVNPSEDDSAQRRTEQGAVLERNIEPHPQLDIRSDRGKSRLRRRMNKDGALIIDGCTGRFMASEVFLKYNGTAPRLGGGLGTAVAEEVARSSGAFCIKVSRDGAIFVFCGEARPQKWKGEDARLLKENYGGHLGIDLEKAKLHFQHELPENYQIVKEVGRGRFGCCFLVAKKPERLYTADCRNSEWLKHPLKPYLSLPPFPPQTEARAYSDEEYDQMRHKKLRNEEDDTSPQLVVKVVLGQLIDKPRRPAIFYKRSSGYTLALSFRAFPLSLDDLPFTLCILKHHHLRYKEVHGDLNPSNMYYFAKDVKAHDRNTLYPSTEEDGSITYTRTALQHHIVDVMINPEFQLSYKWEGGEDEKTWCIIDSDQGGTIASPKQIVSTYHHDPRNATWEVSDDLIGLLNCVVVRIVGPHGLKVDTAKGFCYSVSLDSLQGLYLRIKKLYEDIESDPSRGYPVPIPDPEKWKKPLEWQPVPGTSFLDELVGGGPMLRFVRPFTDAYSVLDSVSLTQPSCIAITSPVVPQQQTPVKVSAVLQPHTLATGLREWRVFERLRWQWRSTSEESEFLDTLTRLVSIAVERPPKGGTGDRSLGGWLVALVEKERKSGIPITVQDGGTLLDVLRQVGGLKVHSETFKSVITAFSVKTGSDRWESRLLDSLFQTLARSTVADRHMHSRTIRKTEGLCVPSVGLWLQPRSCCRVTLLPTVLRGWTGSLQLAGTTELSKARSG</sequence>
<organism evidence="1">
    <name type="scientific">Chromera velia CCMP2878</name>
    <dbReference type="NCBI Taxonomy" id="1169474"/>
    <lineage>
        <taxon>Eukaryota</taxon>
        <taxon>Sar</taxon>
        <taxon>Alveolata</taxon>
        <taxon>Colpodellida</taxon>
        <taxon>Chromeraceae</taxon>
        <taxon>Chromera</taxon>
    </lineage>
</organism>
<accession>A0A0G4FNF7</accession>
<reference evidence="1" key="1">
    <citation type="submission" date="2014-11" db="EMBL/GenBank/DDBJ databases">
        <authorList>
            <person name="Otto D Thomas"/>
            <person name="Naeem Raeece"/>
        </authorList>
    </citation>
    <scope>NUCLEOTIDE SEQUENCE</scope>
</reference>
<name>A0A0G4FNF7_9ALVE</name>
<dbReference type="EMBL" id="CDMZ01000493">
    <property type="protein sequence ID" value="CEM15556.1"/>
    <property type="molecule type" value="Genomic_DNA"/>
</dbReference>
<protein>
    <submittedName>
        <fullName evidence="1">Uncharacterized protein</fullName>
    </submittedName>
</protein>
<evidence type="ECO:0000313" key="1">
    <source>
        <dbReference type="EMBL" id="CEM15556.1"/>
    </source>
</evidence>
<gene>
    <name evidence="1" type="ORF">Cvel_17852</name>
</gene>